<proteinExistence type="predicted"/>
<comment type="subcellular location">
    <subcellularLocation>
        <location evidence="1">Cell membrane</location>
        <topology evidence="1">Multi-pass membrane protein</topology>
    </subcellularLocation>
</comment>
<evidence type="ECO:0000256" key="6">
    <source>
        <dbReference type="ARBA" id="ARBA00049738"/>
    </source>
</evidence>
<evidence type="ECO:0000256" key="3">
    <source>
        <dbReference type="ARBA" id="ARBA00022692"/>
    </source>
</evidence>
<evidence type="ECO:0000256" key="1">
    <source>
        <dbReference type="ARBA" id="ARBA00004651"/>
    </source>
</evidence>
<organism evidence="7">
    <name type="scientific">Escherichia coli</name>
    <dbReference type="NCBI Taxonomy" id="562"/>
    <lineage>
        <taxon>Bacteria</taxon>
        <taxon>Pseudomonadati</taxon>
        <taxon>Pseudomonadota</taxon>
        <taxon>Gammaproteobacteria</taxon>
        <taxon>Enterobacterales</taxon>
        <taxon>Enterobacteriaceae</taxon>
        <taxon>Escherichia</taxon>
    </lineage>
</organism>
<dbReference type="Pfam" id="PF01554">
    <property type="entry name" value="MatE"/>
    <property type="match status" value="1"/>
</dbReference>
<keyword evidence="2" id="KW-1003">Cell membrane</keyword>
<dbReference type="AlphaFoldDB" id="A0A0B5CUA2"/>
<dbReference type="PANTHER" id="PTHR30250">
    <property type="entry name" value="PST FAMILY PREDICTED COLANIC ACID TRANSPORTER"/>
    <property type="match status" value="1"/>
</dbReference>
<dbReference type="GO" id="GO:0042910">
    <property type="term" value="F:xenobiotic transmembrane transporter activity"/>
    <property type="evidence" value="ECO:0007669"/>
    <property type="project" value="InterPro"/>
</dbReference>
<evidence type="ECO:0000313" key="7">
    <source>
        <dbReference type="EMBL" id="AJE24480.1"/>
    </source>
</evidence>
<gene>
    <name evidence="7" type="primary">wzx</name>
</gene>
<accession>A0A0B5CUA2</accession>
<dbReference type="GO" id="GO:0005886">
    <property type="term" value="C:plasma membrane"/>
    <property type="evidence" value="ECO:0007669"/>
    <property type="project" value="UniProtKB-SubCell"/>
</dbReference>
<dbReference type="GO" id="GO:0015297">
    <property type="term" value="F:antiporter activity"/>
    <property type="evidence" value="ECO:0007669"/>
    <property type="project" value="InterPro"/>
</dbReference>
<reference evidence="7" key="1">
    <citation type="journal article" date="2016" name="PLoS ONE">
        <title>Comparison of O-Antigen Gene Clusters of All O-Serogroups of Escherichia coli and Proposal for Adopting a New Nomenclature for O-Typing.</title>
        <authorList>
            <person name="DebRoy C."/>
            <person name="Fratamico P.M."/>
            <person name="Yan X."/>
            <person name="Baranzoni G."/>
            <person name="Liu Y."/>
            <person name="Needleman D.S."/>
            <person name="Tebbs R."/>
            <person name="O'Connell C.D."/>
            <person name="Allred A."/>
            <person name="Swimley M."/>
            <person name="Mwangi M."/>
            <person name="Kapur V."/>
            <person name="Raygoza Garay J.A."/>
            <person name="Roberts E.L."/>
            <person name="Katani R."/>
        </authorList>
    </citation>
    <scope>NUCLEOTIDE SEQUENCE</scope>
    <source>
        <strain evidence="7">6941-60</strain>
    </source>
</reference>
<keyword evidence="3" id="KW-0812">Transmembrane</keyword>
<evidence type="ECO:0000256" key="4">
    <source>
        <dbReference type="ARBA" id="ARBA00022989"/>
    </source>
</evidence>
<sequence length="459" mass="52222">MQCSGSCKARGGSVENIENVCMVIKSSNGFGRIRINILLGFFSKFGSFILSYISLPIALSYLGVNYYGVWIVIFSVVAWIYNFDIGIGLGLKNSLNDALVKKNYKLANELIATAYIFLIAVSILLLLISFLLVFSINLDSIFSMSNIRESEIRTTLLVSVFFTIANFILLLYKQLFFAVNLSGFAAVTTILYQVLVIVFLLVAKCFIEPSLLIVAIIYGVSNLFVGVFFTLYFFKRNDVLKFSFSNYKRNHIKSIGGVGIKFFIIQMCMLMIFTCDNIIISKYLGPEYVTSYSLILKTYQAFIMISYIILTPYWTLFAEAYYQKNTEWILKQYKKLYTLFLLMIIAVIAYSLYIQPLLKIWLHTELKFNKYMIYGFCIFVIIRVFIDLHAVFLNGIGKINVQLVLYLFAAIINIPLAIILIKHFNMGSEAVIFSASIAIAPMAIILPLQSLVLFRNIAK</sequence>
<evidence type="ECO:0000256" key="5">
    <source>
        <dbReference type="ARBA" id="ARBA00023136"/>
    </source>
</evidence>
<dbReference type="PANTHER" id="PTHR30250:SF11">
    <property type="entry name" value="O-ANTIGEN TRANSPORTER-RELATED"/>
    <property type="match status" value="1"/>
</dbReference>
<protein>
    <recommendedName>
        <fullName evidence="6">Putative O-antigen transporter</fullName>
    </recommendedName>
</protein>
<keyword evidence="5" id="KW-0472">Membrane</keyword>
<dbReference type="InterPro" id="IPR002528">
    <property type="entry name" value="MATE_fam"/>
</dbReference>
<dbReference type="InterPro" id="IPR050833">
    <property type="entry name" value="Poly_Biosynth_Transport"/>
</dbReference>
<dbReference type="EMBL" id="KJ778792">
    <property type="protein sequence ID" value="AJE24480.1"/>
    <property type="molecule type" value="Genomic_DNA"/>
</dbReference>
<keyword evidence="4" id="KW-1133">Transmembrane helix</keyword>
<name>A0A0B5CUA2_ECOLX</name>
<evidence type="ECO:0000256" key="2">
    <source>
        <dbReference type="ARBA" id="ARBA00022475"/>
    </source>
</evidence>